<dbReference type="InterPro" id="IPR005000">
    <property type="entry name" value="Aldolase/citrate-lyase_domain"/>
</dbReference>
<evidence type="ECO:0000313" key="6">
    <source>
        <dbReference type="Proteomes" id="UP000240243"/>
    </source>
</evidence>
<evidence type="ECO:0000256" key="1">
    <source>
        <dbReference type="ARBA" id="ARBA00005568"/>
    </source>
</evidence>
<dbReference type="SUPFAM" id="SSF51621">
    <property type="entry name" value="Phosphoenolpyruvate/pyruvate domain"/>
    <property type="match status" value="1"/>
</dbReference>
<dbReference type="PANTHER" id="PTHR30502">
    <property type="entry name" value="2-KETO-3-DEOXY-L-RHAMNONATE ALDOLASE"/>
    <property type="match status" value="1"/>
</dbReference>
<name>A0A2P7R0L1_9GAMM</name>
<dbReference type="EMBL" id="PXYG01000008">
    <property type="protein sequence ID" value="PSJ43749.1"/>
    <property type="molecule type" value="Genomic_DNA"/>
</dbReference>
<organism evidence="5 6">
    <name type="scientific">Zobellella endophytica</name>
    <dbReference type="NCBI Taxonomy" id="2116700"/>
    <lineage>
        <taxon>Bacteria</taxon>
        <taxon>Pseudomonadati</taxon>
        <taxon>Pseudomonadota</taxon>
        <taxon>Gammaproteobacteria</taxon>
        <taxon>Aeromonadales</taxon>
        <taxon>Aeromonadaceae</taxon>
        <taxon>Zobellella</taxon>
    </lineage>
</organism>
<keyword evidence="6" id="KW-1185">Reference proteome</keyword>
<protein>
    <submittedName>
        <fullName evidence="5">Aldolase</fullName>
    </submittedName>
</protein>
<dbReference type="Gene3D" id="3.20.20.60">
    <property type="entry name" value="Phosphoenolpyruvate-binding domains"/>
    <property type="match status" value="1"/>
</dbReference>
<keyword evidence="2" id="KW-0479">Metal-binding</keyword>
<reference evidence="5 6" key="1">
    <citation type="submission" date="2018-03" db="EMBL/GenBank/DDBJ databases">
        <title>The draft genome of Zobellella sp. 59N8.</title>
        <authorList>
            <person name="Liu L."/>
            <person name="Li L."/>
            <person name="Zhang X."/>
            <person name="Liang L."/>
            <person name="Wang T."/>
        </authorList>
    </citation>
    <scope>NUCLEOTIDE SEQUENCE [LARGE SCALE GENOMIC DNA]</scope>
    <source>
        <strain evidence="5 6">59N8</strain>
    </source>
</reference>
<evidence type="ECO:0000313" key="5">
    <source>
        <dbReference type="EMBL" id="PSJ43749.1"/>
    </source>
</evidence>
<accession>A0A2P7R0L1</accession>
<evidence type="ECO:0000259" key="4">
    <source>
        <dbReference type="Pfam" id="PF03328"/>
    </source>
</evidence>
<dbReference type="GO" id="GO:0005737">
    <property type="term" value="C:cytoplasm"/>
    <property type="evidence" value="ECO:0007669"/>
    <property type="project" value="TreeGrafter"/>
</dbReference>
<dbReference type="AlphaFoldDB" id="A0A2P7R0L1"/>
<comment type="similarity">
    <text evidence="1">Belongs to the HpcH/HpaI aldolase family.</text>
</comment>
<dbReference type="PANTHER" id="PTHR30502:SF0">
    <property type="entry name" value="PHOSPHOENOLPYRUVATE CARBOXYLASE FAMILY PROTEIN"/>
    <property type="match status" value="1"/>
</dbReference>
<feature type="domain" description="HpcH/HpaI aldolase/citrate lyase" evidence="4">
    <location>
        <begin position="17"/>
        <end position="240"/>
    </location>
</feature>
<dbReference type="InterPro" id="IPR015813">
    <property type="entry name" value="Pyrv/PenolPyrv_kinase-like_dom"/>
</dbReference>
<gene>
    <name evidence="5" type="ORF">C7H85_16010</name>
</gene>
<dbReference type="GO" id="GO:0046872">
    <property type="term" value="F:metal ion binding"/>
    <property type="evidence" value="ECO:0007669"/>
    <property type="project" value="UniProtKB-KW"/>
</dbReference>
<evidence type="ECO:0000256" key="2">
    <source>
        <dbReference type="ARBA" id="ARBA00022723"/>
    </source>
</evidence>
<proteinExistence type="inferred from homology"/>
<dbReference type="Pfam" id="PF03328">
    <property type="entry name" value="HpcH_HpaI"/>
    <property type="match status" value="1"/>
</dbReference>
<keyword evidence="3" id="KW-0456">Lyase</keyword>
<evidence type="ECO:0000256" key="3">
    <source>
        <dbReference type="ARBA" id="ARBA00023239"/>
    </source>
</evidence>
<comment type="caution">
    <text evidence="5">The sequence shown here is derived from an EMBL/GenBank/DDBJ whole genome shotgun (WGS) entry which is preliminary data.</text>
</comment>
<dbReference type="OrthoDB" id="86160at2"/>
<dbReference type="RefSeq" id="WP_106730704.1">
    <property type="nucleotide sequence ID" value="NZ_PXYG01000008.1"/>
</dbReference>
<dbReference type="GO" id="GO:0016832">
    <property type="term" value="F:aldehyde-lyase activity"/>
    <property type="evidence" value="ECO:0007669"/>
    <property type="project" value="TreeGrafter"/>
</dbReference>
<dbReference type="Proteomes" id="UP000240243">
    <property type="component" value="Unassembled WGS sequence"/>
</dbReference>
<dbReference type="InterPro" id="IPR040442">
    <property type="entry name" value="Pyrv_kinase-like_dom_sf"/>
</dbReference>
<dbReference type="InterPro" id="IPR050251">
    <property type="entry name" value="HpcH-HpaI_aldolase"/>
</dbReference>
<sequence>MATSSLKSRLFAGEACFGLFCSIPSAVALEQLAVAGYDFVIIDLEHTLISPEQLETMLLAARAQRLDVLVRVPLRAPHLVLPLLDAGAAGIVFARVEDADQARQAVELCHYAPRGQRGLNSTRASRYGADDLAAYTRGAAADTLVVVMIESRQGLDHLAAIAGVDGVDVVLEGAADLSQSLGLHWQTQHPEVRATIERMYAITRSAGKAFCALPRDPQAIRHWRRQGVSMFVLGDDRGIMRRAHQAHLQTHKEIS</sequence>